<reference evidence="1 2" key="1">
    <citation type="submission" date="2021-04" db="EMBL/GenBank/DDBJ databases">
        <authorList>
            <person name="Tang X."/>
            <person name="Zhou X."/>
            <person name="Chen X."/>
            <person name="Cernava T."/>
            <person name="Zhang C."/>
        </authorList>
    </citation>
    <scope>NUCLEOTIDE SEQUENCE [LARGE SCALE GENOMIC DNA]</scope>
    <source>
        <strain evidence="1 2">BH-SS-21</strain>
    </source>
</reference>
<protein>
    <submittedName>
        <fullName evidence="1">Uncharacterized protein</fullName>
    </submittedName>
</protein>
<dbReference type="RefSeq" id="WP_210884451.1">
    <property type="nucleotide sequence ID" value="NZ_JAGPYQ010000001.1"/>
</dbReference>
<keyword evidence="2" id="KW-1185">Reference proteome</keyword>
<proteinExistence type="predicted"/>
<comment type="caution">
    <text evidence="1">The sequence shown here is derived from an EMBL/GenBank/DDBJ whole genome shotgun (WGS) entry which is preliminary data.</text>
</comment>
<gene>
    <name evidence="1" type="ORF">J8N05_19340</name>
</gene>
<name>A0A940Y493_9ACTN</name>
<accession>A0A940Y493</accession>
<sequence length="118" mass="12866">MADEVVVHRWAGRLALAALRAEYAPPKVLPADAPGIPVRHHGPGIVFFVGKEALAELRVVTVRIEQRVRAVGLPRHGIGASRRGGAALGTRTVRLTLKNNTTFPCAFREDGQRYRRPG</sequence>
<evidence type="ECO:0000313" key="2">
    <source>
        <dbReference type="Proteomes" id="UP000677413"/>
    </source>
</evidence>
<dbReference type="Proteomes" id="UP000677413">
    <property type="component" value="Unassembled WGS sequence"/>
</dbReference>
<dbReference type="AlphaFoldDB" id="A0A940Y493"/>
<organism evidence="1 2">
    <name type="scientific">Streptomyces liliiviolaceus</name>
    <dbReference type="NCBI Taxonomy" id="2823109"/>
    <lineage>
        <taxon>Bacteria</taxon>
        <taxon>Bacillati</taxon>
        <taxon>Actinomycetota</taxon>
        <taxon>Actinomycetes</taxon>
        <taxon>Kitasatosporales</taxon>
        <taxon>Streptomycetaceae</taxon>
        <taxon>Streptomyces</taxon>
    </lineage>
</organism>
<evidence type="ECO:0000313" key="1">
    <source>
        <dbReference type="EMBL" id="MBQ0850344.1"/>
    </source>
</evidence>
<dbReference type="EMBL" id="JAGPYQ010000001">
    <property type="protein sequence ID" value="MBQ0850344.1"/>
    <property type="molecule type" value="Genomic_DNA"/>
</dbReference>